<accession>A0A4P9ZX60</accession>
<dbReference type="SUPFAM" id="SSF49764">
    <property type="entry name" value="HSP20-like chaperones"/>
    <property type="match status" value="1"/>
</dbReference>
<dbReference type="OrthoDB" id="5685220at2759"/>
<gene>
    <name evidence="1" type="ORF">BJ085DRAFT_33250</name>
</gene>
<dbReference type="InterPro" id="IPR008978">
    <property type="entry name" value="HSP20-like_chaperone"/>
</dbReference>
<proteinExistence type="predicted"/>
<dbReference type="EMBL" id="ML002514">
    <property type="protein sequence ID" value="RKP37290.1"/>
    <property type="molecule type" value="Genomic_DNA"/>
</dbReference>
<name>A0A4P9ZX60_9FUNG</name>
<dbReference type="AlphaFoldDB" id="A0A4P9ZX60"/>
<reference evidence="2" key="1">
    <citation type="journal article" date="2018" name="Nat. Microbiol.">
        <title>Leveraging single-cell genomics to expand the fungal tree of life.</title>
        <authorList>
            <person name="Ahrendt S.R."/>
            <person name="Quandt C.A."/>
            <person name="Ciobanu D."/>
            <person name="Clum A."/>
            <person name="Salamov A."/>
            <person name="Andreopoulos B."/>
            <person name="Cheng J.F."/>
            <person name="Woyke T."/>
            <person name="Pelin A."/>
            <person name="Henrissat B."/>
            <person name="Reynolds N.K."/>
            <person name="Benny G.L."/>
            <person name="Smith M.E."/>
            <person name="James T.Y."/>
            <person name="Grigoriev I.V."/>
        </authorList>
    </citation>
    <scope>NUCLEOTIDE SEQUENCE [LARGE SCALE GENOMIC DNA]</scope>
    <source>
        <strain evidence="2">RSA 468</strain>
    </source>
</reference>
<evidence type="ECO:0000313" key="2">
    <source>
        <dbReference type="Proteomes" id="UP000268162"/>
    </source>
</evidence>
<protein>
    <submittedName>
        <fullName evidence="1">Uncharacterized protein</fullName>
    </submittedName>
</protein>
<sequence length="139" mass="15915">MSSYYPFNDRFYRVTENSVDTSHTFVPFTLDFAKPAPPAAEDTAQAKHHCLNPTVDTETAGAHFTLTIKWHDDRHPTKCGYHVEKNQITVFAETTYGEYKRLVSLPTDLDADKAKISYAEGLFKAHFPRTNMAWVTWLL</sequence>
<dbReference type="Gene3D" id="2.60.40.790">
    <property type="match status" value="1"/>
</dbReference>
<dbReference type="Proteomes" id="UP000268162">
    <property type="component" value="Unassembled WGS sequence"/>
</dbReference>
<keyword evidence="2" id="KW-1185">Reference proteome</keyword>
<evidence type="ECO:0000313" key="1">
    <source>
        <dbReference type="EMBL" id="RKP37290.1"/>
    </source>
</evidence>
<organism evidence="1 2">
    <name type="scientific">Dimargaris cristalligena</name>
    <dbReference type="NCBI Taxonomy" id="215637"/>
    <lineage>
        <taxon>Eukaryota</taxon>
        <taxon>Fungi</taxon>
        <taxon>Fungi incertae sedis</taxon>
        <taxon>Zoopagomycota</taxon>
        <taxon>Kickxellomycotina</taxon>
        <taxon>Dimargaritomycetes</taxon>
        <taxon>Dimargaritales</taxon>
        <taxon>Dimargaritaceae</taxon>
        <taxon>Dimargaris</taxon>
    </lineage>
</organism>
<dbReference type="CDD" id="cd06464">
    <property type="entry name" value="ACD_sHsps-like"/>
    <property type="match status" value="1"/>
</dbReference>